<feature type="domain" description="CCHC-type" evidence="19">
    <location>
        <begin position="1448"/>
        <end position="1464"/>
    </location>
</feature>
<keyword evidence="14" id="KW-0460">Magnesium</keyword>
<evidence type="ECO:0000256" key="6">
    <source>
        <dbReference type="ARBA" id="ARBA00022490"/>
    </source>
</evidence>
<dbReference type="FunFam" id="3.30.460.10:FF:000005">
    <property type="entry name" value="terminal uridylyltransferase 4 isoform X1"/>
    <property type="match status" value="1"/>
</dbReference>
<dbReference type="InterPro" id="IPR003604">
    <property type="entry name" value="Matrin/U1-like-C_Znf_C2H2"/>
</dbReference>
<feature type="domain" description="CCHC-type" evidence="19">
    <location>
        <begin position="1345"/>
        <end position="1359"/>
    </location>
</feature>
<feature type="region of interest" description="Disordered" evidence="18">
    <location>
        <begin position="149"/>
        <end position="186"/>
    </location>
</feature>
<dbReference type="GO" id="GO:0008270">
    <property type="term" value="F:zinc ion binding"/>
    <property type="evidence" value="ECO:0007669"/>
    <property type="project" value="UniProtKB-KW"/>
</dbReference>
<dbReference type="PANTHER" id="PTHR12271">
    <property type="entry name" value="POLY A POLYMERASE CID PAP -RELATED"/>
    <property type="match status" value="1"/>
</dbReference>
<dbReference type="PROSITE" id="PS50158">
    <property type="entry name" value="ZF_CCHC"/>
    <property type="match status" value="3"/>
</dbReference>
<dbReference type="Gene3D" id="3.30.460.10">
    <property type="entry name" value="Beta Polymerase, domain 2"/>
    <property type="match status" value="2"/>
</dbReference>
<feature type="region of interest" description="Disordered" evidence="18">
    <location>
        <begin position="875"/>
        <end position="911"/>
    </location>
</feature>
<organism evidence="20 21">
    <name type="scientific">Malurus elegans</name>
    <name type="common">Red-winged fairywren</name>
    <dbReference type="NCBI Taxonomy" id="720584"/>
    <lineage>
        <taxon>Eukaryota</taxon>
        <taxon>Metazoa</taxon>
        <taxon>Chordata</taxon>
        <taxon>Craniata</taxon>
        <taxon>Vertebrata</taxon>
        <taxon>Euteleostomi</taxon>
        <taxon>Archelosauria</taxon>
        <taxon>Archosauria</taxon>
        <taxon>Dinosauria</taxon>
        <taxon>Saurischia</taxon>
        <taxon>Theropoda</taxon>
        <taxon>Coelurosauria</taxon>
        <taxon>Aves</taxon>
        <taxon>Neognathae</taxon>
        <taxon>Neoaves</taxon>
        <taxon>Telluraves</taxon>
        <taxon>Australaves</taxon>
        <taxon>Passeriformes</taxon>
        <taxon>Meliphagoidea</taxon>
        <taxon>Maluridae</taxon>
        <taxon>Malurus</taxon>
    </lineage>
</organism>
<feature type="compositionally biased region" description="Polar residues" evidence="18">
    <location>
        <begin position="1513"/>
        <end position="1538"/>
    </location>
</feature>
<evidence type="ECO:0000259" key="19">
    <source>
        <dbReference type="PROSITE" id="PS50158"/>
    </source>
</evidence>
<keyword evidence="8 20" id="KW-0808">Transferase</keyword>
<dbReference type="GO" id="GO:0031123">
    <property type="term" value="P:RNA 3'-end processing"/>
    <property type="evidence" value="ECO:0007669"/>
    <property type="project" value="TreeGrafter"/>
</dbReference>
<evidence type="ECO:0000256" key="10">
    <source>
        <dbReference type="ARBA" id="ARBA00022723"/>
    </source>
</evidence>
<dbReference type="GO" id="GO:0003676">
    <property type="term" value="F:nucleic acid binding"/>
    <property type="evidence" value="ECO:0007669"/>
    <property type="project" value="InterPro"/>
</dbReference>
<evidence type="ECO:0000256" key="5">
    <source>
        <dbReference type="ARBA" id="ARBA00012472"/>
    </source>
</evidence>
<comment type="catalytic activity">
    <reaction evidence="16">
        <text>RNA(n) + UTP = RNA(n)-3'-uridine ribonucleotide + diphosphate</text>
        <dbReference type="Rhea" id="RHEA:14785"/>
        <dbReference type="Rhea" id="RHEA-COMP:14527"/>
        <dbReference type="Rhea" id="RHEA-COMP:17348"/>
        <dbReference type="ChEBI" id="CHEBI:33019"/>
        <dbReference type="ChEBI" id="CHEBI:46398"/>
        <dbReference type="ChEBI" id="CHEBI:140395"/>
        <dbReference type="ChEBI" id="CHEBI:173116"/>
        <dbReference type="EC" id="2.7.7.52"/>
    </reaction>
</comment>
<dbReference type="FunFam" id="1.10.1410.10:FF:000002">
    <property type="entry name" value="terminal uridylyltransferase 4 isoform X1"/>
    <property type="match status" value="1"/>
</dbReference>
<dbReference type="Pfam" id="PF00098">
    <property type="entry name" value="zf-CCHC"/>
    <property type="match status" value="2"/>
</dbReference>
<feature type="non-terminal residue" evidence="20">
    <location>
        <position position="1"/>
    </location>
</feature>
<dbReference type="InterPro" id="IPR045100">
    <property type="entry name" value="TUT4/7_NTP_transf"/>
</dbReference>
<feature type="region of interest" description="Disordered" evidence="18">
    <location>
        <begin position="1501"/>
        <end position="1538"/>
    </location>
</feature>
<dbReference type="InterPro" id="IPR054708">
    <property type="entry name" value="MTPAP-like_central"/>
</dbReference>
<feature type="compositionally biased region" description="Basic and acidic residues" evidence="18">
    <location>
        <begin position="12"/>
        <end position="23"/>
    </location>
</feature>
<evidence type="ECO:0000256" key="15">
    <source>
        <dbReference type="ARBA" id="ARBA00023211"/>
    </source>
</evidence>
<evidence type="ECO:0000256" key="14">
    <source>
        <dbReference type="ARBA" id="ARBA00022842"/>
    </source>
</evidence>
<dbReference type="EMBL" id="VZRP01000632">
    <property type="protein sequence ID" value="NWV58957.1"/>
    <property type="molecule type" value="Genomic_DNA"/>
</dbReference>
<feature type="compositionally biased region" description="Basic and acidic residues" evidence="18">
    <location>
        <begin position="149"/>
        <end position="166"/>
    </location>
</feature>
<keyword evidence="6" id="KW-0963">Cytoplasm</keyword>
<feature type="compositionally biased region" description="Acidic residues" evidence="18">
    <location>
        <begin position="849"/>
        <end position="858"/>
    </location>
</feature>
<dbReference type="InterPro" id="IPR001878">
    <property type="entry name" value="Znf_CCHC"/>
</dbReference>
<sequence>MGDAAKPYFAKLNKEQEIQEESKGSPLQKGYQVMDEYGSGYSNKIDTSLQKKKGTPGRYGSSPRRGPRSVLSSPNSLKNTTYSQGAKLNDTQKDLIRKWISDDHRSTSDTWREYRSVAWIPGHGRTRRDSFHEVEGAGNRSVRRQLQEDLMSKDVADTHKGSSEIKKLRKPRRSRRTRKDEYDHDEVDNPVIDESVLSAKELLGLQQAEERLKRDYIYRLKKQPRSYPSAKYTCKLCDVLIESVAFAHKHIKDKRHKKILKEKQEEQLLTALPPPTPSQIQAICVAIENVVQEFGLNNEDLEERLNIKTVMENLLRQKLPECSLRLYGSSYSRFGFKTSDINIDIQFPASMSQPDVLLLVQESLQNSESFKEVDADFHARVPVVVCREKQSGLICKVSAGNENACLTTNHLATLGKLEPTIVPLVIAFRYWAKLCCVDRPEEGGLSPYVFALMVIFFLQQRKEPFLPVYLGSWIEGFSLNKLTNFNLREVKNDAVVWEHNPTDDSDLPQETSSRRGKVPLVFDLGHQCSAPVGQLWLELLRFYALEFNMADLVISIRLKEPVSRESKDWPKKRIAVEDPYSVKRNVARTLNSQLVYEYILHCLRATYKYFALPHKKSAKWSKIPSSNTSEEKSEMLDHGKDAINHEDSGLQKSDGRTNIAIVDDCITETTCMPKEHKIDPTKLCDGSESFTEEELADDISHLGIAHEDSDCIIEEIIFGDNEDFKPSCEETESENEDEEEEEEDEHEQQKRRWNNVLAAEQTIDEDSDSGDLPVTVNEHDVETCSTSDLEGFRNAALTESDEFGMECSGLMEDKIDIDEDSTEGTDELDESPQKFLRSSQSQISQMINSDDEEEEEEAVSLPNVRECSVTVRAGGELDNTCTGSDDALSEEEDDFSVPSKHENEKLKENVDGSLKFSMSQEYLTDKGSHSEESTVVEPCLETELFYQFSKQAFTKGKSPTVVCSLCKREGHLKNDCPEDFKKIALDPLPPLTPKFSAILDQVCVQCYHDFAPNIVEDQAREYIRQSLEIFIKQDFPGTKLDLFGSSKNGFGFKQSDLDICMTIDGLETAEGLDCIRIIEDLAKVLKKQSGLRNVLPITTAKVPIVKFFHVRSGLEVDISLYNTLALHNTRLLSSYAAIDPRVKYLCYTMKVFTKICDIGDASRGSLSSYAYTLMVLYFLQQRNPPVIPVLQEIYKEPKKPEILVDGWNVYFFDKIQELSAVWPDYGKNTESVGQLWLGLLRFYTEEFDFKEHVICIRRKSLLTTFKKQWTSKYIVIEDPFDLNHNLGAGLSRKMTNFIMKAFINGRRVFGTPVKIFPKDYPSKMEYFFDPEVLTEGELAPNDRCCRTCGKIGHFMKDCPMRRKLRRRHDYEGTQRYGESKEKRSKEDKEMQNKPTEKENPVKEGKLHMCTPQKRKLARVIVETGREKTPRQSAEKWKCLEDRDLREKRCFICGREGHIRKECPQYKGVGGGSKPEMLCGSPSLPSAVKHADRLNQGMLAHEEKRKQKGKVFLSPQSGFLSNKYMTQGKASQKRTQQES</sequence>
<proteinExistence type="inferred from homology"/>
<keyword evidence="12 17" id="KW-0863">Zinc-finger</keyword>
<dbReference type="GO" id="GO:0061157">
    <property type="term" value="P:mRNA destabilization"/>
    <property type="evidence" value="ECO:0007669"/>
    <property type="project" value="UniProtKB-ARBA"/>
</dbReference>
<dbReference type="SMART" id="SM00451">
    <property type="entry name" value="ZnF_U1"/>
    <property type="match status" value="1"/>
</dbReference>
<keyword evidence="15" id="KW-0464">Manganese</keyword>
<dbReference type="GO" id="GO:0050265">
    <property type="term" value="F:RNA uridylyltransferase activity"/>
    <property type="evidence" value="ECO:0007669"/>
    <property type="project" value="UniProtKB-EC"/>
</dbReference>
<evidence type="ECO:0000313" key="21">
    <source>
        <dbReference type="Proteomes" id="UP000564407"/>
    </source>
</evidence>
<name>A0A7K6G6M4_9PASS</name>
<feature type="region of interest" description="Disordered" evidence="18">
    <location>
        <begin position="1369"/>
        <end position="1402"/>
    </location>
</feature>
<evidence type="ECO:0000256" key="7">
    <source>
        <dbReference type="ARBA" id="ARBA00022553"/>
    </source>
</evidence>
<dbReference type="InterPro" id="IPR036875">
    <property type="entry name" value="Znf_CCHC_sf"/>
</dbReference>
<evidence type="ECO:0000256" key="4">
    <source>
        <dbReference type="ARBA" id="ARBA00008593"/>
    </source>
</evidence>
<evidence type="ECO:0000256" key="12">
    <source>
        <dbReference type="ARBA" id="ARBA00022771"/>
    </source>
</evidence>
<dbReference type="Pfam" id="PF19088">
    <property type="entry name" value="TUTase"/>
    <property type="match status" value="1"/>
</dbReference>
<feature type="compositionally biased region" description="Basic and acidic residues" evidence="18">
    <location>
        <begin position="899"/>
        <end position="910"/>
    </location>
</feature>
<feature type="non-terminal residue" evidence="20">
    <location>
        <position position="1538"/>
    </location>
</feature>
<dbReference type="FunFam" id="1.10.1410.10:FF:000004">
    <property type="entry name" value="terminal uridylyltransferase 4 isoform X2"/>
    <property type="match status" value="1"/>
</dbReference>
<evidence type="ECO:0000256" key="18">
    <source>
        <dbReference type="SAM" id="MobiDB-lite"/>
    </source>
</evidence>
<comment type="caution">
    <text evidence="20">The sequence shown here is derived from an EMBL/GenBank/DDBJ whole genome shotgun (WGS) entry which is preliminary data.</text>
</comment>
<evidence type="ECO:0000256" key="16">
    <source>
        <dbReference type="ARBA" id="ARBA00049105"/>
    </source>
</evidence>
<dbReference type="Gene3D" id="4.10.60.10">
    <property type="entry name" value="Zinc finger, CCHC-type"/>
    <property type="match status" value="1"/>
</dbReference>
<evidence type="ECO:0000256" key="13">
    <source>
        <dbReference type="ARBA" id="ARBA00022833"/>
    </source>
</evidence>
<feature type="compositionally biased region" description="Polar residues" evidence="18">
    <location>
        <begin position="75"/>
        <end position="86"/>
    </location>
</feature>
<comment type="cofactor">
    <cofactor evidence="1">
        <name>Mn(2+)</name>
        <dbReference type="ChEBI" id="CHEBI:29035"/>
    </cofactor>
</comment>
<gene>
    <name evidence="20" type="primary">Tut7</name>
    <name evidence="20" type="ORF">MALELE_R05018</name>
</gene>
<dbReference type="PANTHER" id="PTHR12271:SF34">
    <property type="entry name" value="TERMINAL URIDYLYLTRANSFERASE 7"/>
    <property type="match status" value="1"/>
</dbReference>
<dbReference type="EC" id="2.7.7.52" evidence="5"/>
<dbReference type="InterPro" id="IPR043519">
    <property type="entry name" value="NT_sf"/>
</dbReference>
<accession>A0A7K6G6M4</accession>
<comment type="cofactor">
    <cofactor evidence="2">
        <name>Mg(2+)</name>
        <dbReference type="ChEBI" id="CHEBI:18420"/>
    </cofactor>
</comment>
<feature type="region of interest" description="Disordered" evidence="18">
    <location>
        <begin position="722"/>
        <end position="751"/>
    </location>
</feature>
<dbReference type="CDD" id="cd05402">
    <property type="entry name" value="NT_PAP_TUTase"/>
    <property type="match status" value="2"/>
</dbReference>
<dbReference type="Proteomes" id="UP000564407">
    <property type="component" value="Unassembled WGS sequence"/>
</dbReference>
<evidence type="ECO:0000256" key="3">
    <source>
        <dbReference type="ARBA" id="ARBA00004496"/>
    </source>
</evidence>
<feature type="domain" description="CCHC-type" evidence="19">
    <location>
        <begin position="963"/>
        <end position="978"/>
    </location>
</feature>
<feature type="compositionally biased region" description="Basic residues" evidence="18">
    <location>
        <begin position="167"/>
        <end position="177"/>
    </location>
</feature>
<evidence type="ECO:0000256" key="1">
    <source>
        <dbReference type="ARBA" id="ARBA00001936"/>
    </source>
</evidence>
<evidence type="ECO:0000256" key="11">
    <source>
        <dbReference type="ARBA" id="ARBA00022737"/>
    </source>
</evidence>
<evidence type="ECO:0000256" key="8">
    <source>
        <dbReference type="ARBA" id="ARBA00022679"/>
    </source>
</evidence>
<dbReference type="Gene3D" id="1.10.1410.10">
    <property type="match status" value="2"/>
</dbReference>
<evidence type="ECO:0000256" key="9">
    <source>
        <dbReference type="ARBA" id="ARBA00022695"/>
    </source>
</evidence>
<dbReference type="SUPFAM" id="SSF81301">
    <property type="entry name" value="Nucleotidyltransferase"/>
    <property type="match status" value="2"/>
</dbReference>
<evidence type="ECO:0000256" key="17">
    <source>
        <dbReference type="PROSITE-ProRule" id="PRU00047"/>
    </source>
</evidence>
<protein>
    <recommendedName>
        <fullName evidence="5">RNA uridylyltransferase</fullName>
        <ecNumber evidence="5">2.7.7.52</ecNumber>
    </recommendedName>
</protein>
<dbReference type="Pfam" id="PF16631">
    <property type="entry name" value="TUTF7_u4"/>
    <property type="match status" value="1"/>
</dbReference>
<reference evidence="20 21" key="1">
    <citation type="submission" date="2019-09" db="EMBL/GenBank/DDBJ databases">
        <title>Bird 10,000 Genomes (B10K) Project - Family phase.</title>
        <authorList>
            <person name="Zhang G."/>
        </authorList>
    </citation>
    <scope>NUCLEOTIDE SEQUENCE [LARGE SCALE GENOMIC DNA]</scope>
    <source>
        <strain evidence="20">B10K-DU-029-44</strain>
        <tissue evidence="20">Heart</tissue>
    </source>
</reference>
<keyword evidence="21" id="KW-1185">Reference proteome</keyword>
<dbReference type="SUPFAM" id="SSF81631">
    <property type="entry name" value="PAP/OAS1 substrate-binding domain"/>
    <property type="match status" value="2"/>
</dbReference>
<dbReference type="SMART" id="SM00343">
    <property type="entry name" value="ZnF_C2HC"/>
    <property type="match status" value="3"/>
</dbReference>
<feature type="compositionally biased region" description="Acidic residues" evidence="18">
    <location>
        <begin position="819"/>
        <end position="830"/>
    </location>
</feature>
<dbReference type="Pfam" id="PF22600">
    <property type="entry name" value="MTPAP-like_central"/>
    <property type="match status" value="1"/>
</dbReference>
<keyword evidence="9 20" id="KW-0548">Nucleotidyltransferase</keyword>
<feature type="region of interest" description="Disordered" evidence="18">
    <location>
        <begin position="819"/>
        <end position="862"/>
    </location>
</feature>
<feature type="region of interest" description="Disordered" evidence="18">
    <location>
        <begin position="1"/>
        <end position="86"/>
    </location>
</feature>
<keyword evidence="11" id="KW-0677">Repeat</keyword>
<keyword evidence="10" id="KW-0479">Metal-binding</keyword>
<keyword evidence="13" id="KW-0862">Zinc</keyword>
<comment type="subcellular location">
    <subcellularLocation>
        <location evidence="3">Cytoplasm</location>
    </subcellularLocation>
</comment>
<dbReference type="SUPFAM" id="SSF57756">
    <property type="entry name" value="Retrovirus zinc finger-like domains"/>
    <property type="match status" value="3"/>
</dbReference>
<dbReference type="InterPro" id="IPR002058">
    <property type="entry name" value="PAP_assoc"/>
</dbReference>
<comment type="similarity">
    <text evidence="4">Belongs to the DNA polymerase type-B-like family.</text>
</comment>
<dbReference type="GO" id="GO:0005829">
    <property type="term" value="C:cytosol"/>
    <property type="evidence" value="ECO:0007669"/>
    <property type="project" value="UniProtKB-ARBA"/>
</dbReference>
<evidence type="ECO:0000256" key="2">
    <source>
        <dbReference type="ARBA" id="ARBA00001946"/>
    </source>
</evidence>
<keyword evidence="7" id="KW-0597">Phosphoprotein</keyword>
<feature type="compositionally biased region" description="Acidic residues" evidence="18">
    <location>
        <begin position="729"/>
        <end position="746"/>
    </location>
</feature>
<feature type="compositionally biased region" description="Low complexity" evidence="18">
    <location>
        <begin position="56"/>
        <end position="74"/>
    </location>
</feature>
<dbReference type="Pfam" id="PF03828">
    <property type="entry name" value="PAP_assoc"/>
    <property type="match status" value="2"/>
</dbReference>
<evidence type="ECO:0000313" key="20">
    <source>
        <dbReference type="EMBL" id="NWV58957.1"/>
    </source>
</evidence>